<dbReference type="SUPFAM" id="SSF55785">
    <property type="entry name" value="PYP-like sensor domain (PAS domain)"/>
    <property type="match status" value="1"/>
</dbReference>
<dbReference type="EC" id="2.7.13.3" evidence="2"/>
<keyword evidence="8" id="KW-0902">Two-component regulatory system</keyword>
<evidence type="ECO:0000256" key="7">
    <source>
        <dbReference type="ARBA" id="ARBA00022840"/>
    </source>
</evidence>
<dbReference type="KEGG" id="fcz:IMF26_01495"/>
<evidence type="ECO:0000256" key="2">
    <source>
        <dbReference type="ARBA" id="ARBA00012438"/>
    </source>
</evidence>
<evidence type="ECO:0000259" key="10">
    <source>
        <dbReference type="SMART" id="SM00387"/>
    </source>
</evidence>
<evidence type="ECO:0000256" key="6">
    <source>
        <dbReference type="ARBA" id="ARBA00022777"/>
    </source>
</evidence>
<dbReference type="Pfam" id="PF07730">
    <property type="entry name" value="HisKA_3"/>
    <property type="match status" value="1"/>
</dbReference>
<dbReference type="EMBL" id="CP062796">
    <property type="protein sequence ID" value="QUL98782.1"/>
    <property type="molecule type" value="Genomic_DNA"/>
</dbReference>
<protein>
    <recommendedName>
        <fullName evidence="2">histidine kinase</fullName>
        <ecNumber evidence="2">2.7.13.3</ecNumber>
    </recommendedName>
</protein>
<proteinExistence type="predicted"/>
<dbReference type="GO" id="GO:0006355">
    <property type="term" value="P:regulation of DNA-templated transcription"/>
    <property type="evidence" value="ECO:0007669"/>
    <property type="project" value="InterPro"/>
</dbReference>
<dbReference type="InterPro" id="IPR050482">
    <property type="entry name" value="Sensor_HK_TwoCompSys"/>
</dbReference>
<sequence>MIELSGWKAGTRLLLEMGRITRGNLSRDEALQKIASLILESFPVDAVAIATYDPSSRSVYVSASVSRSDEAIIISPDITLKLDTSSCLWKAIQHPFAPLVLTKGDFDSVLGKVENSYTIVVPMHAGDDVAGFLFLAKRDDVPISNVDPELVMAVGSQAALIAAKASLIESLRQSEERYQMLMENASDMVFVLDRGGRFLYVNSRCRDILGYEPQELCGRYFGEFVTPESWAKTISEVKNAVTRRDKFIEYSWVIQGKDGRPITLDVRASLLYQGYELLRHQGIARDTSKEETLKRELIRRGEELDRSKVREEKMREYLSVANLAQEEERARIARELHDGAIQYLVALRRKMDLFKRDYCGKGLSGDGEKVLQDIDLLLDRATKDLREFSRSLRPPVLDDFGFVSACEWLADEAEKEGIKVRFKVTGPVRKLHRDVEVSAFRIAQEALANAVKHSGASLVTFNLEFSAEHLKITVQDNGKGFDPPSSPGSLVRAGQMGLVGMFERAELLGASIDLKSKPGTGTSLEVVIPLH</sequence>
<dbReference type="SUPFAM" id="SSF55874">
    <property type="entry name" value="ATPase domain of HSP90 chaperone/DNA topoisomerase II/histidine kinase"/>
    <property type="match status" value="1"/>
</dbReference>
<reference evidence="11" key="2">
    <citation type="journal article" date="2023" name="Biology">
        <title>Prokaryotic Life Associated with Coal-Fire Gas Vents Revealed by Metagenomics.</title>
        <authorList>
            <person name="Kadnikov V.V."/>
            <person name="Mardanov A.V."/>
            <person name="Beletsky A.V."/>
            <person name="Karnachuk O.V."/>
            <person name="Ravin N.V."/>
        </authorList>
    </citation>
    <scope>NUCLEOTIDE SEQUENCE</scope>
    <source>
        <strain evidence="11">Bu02</strain>
    </source>
</reference>
<dbReference type="Pfam" id="PF02518">
    <property type="entry name" value="HATPase_c"/>
    <property type="match status" value="1"/>
</dbReference>
<dbReference type="InterPro" id="IPR013767">
    <property type="entry name" value="PAS_fold"/>
</dbReference>
<organism evidence="11">
    <name type="scientific">Candidatus Fermentithermobacillus carboniphilus</name>
    <dbReference type="NCBI Taxonomy" id="3085328"/>
    <lineage>
        <taxon>Bacteria</taxon>
        <taxon>Bacillati</taxon>
        <taxon>Bacillota</taxon>
        <taxon>Candidatus Fermentithermobacillia</taxon>
        <taxon>Candidatus Fermentithermobacillales</taxon>
        <taxon>Candidatus Fermentithermobacillaceae</taxon>
        <taxon>Candidatus Fermentithermobacillus</taxon>
    </lineage>
</organism>
<keyword evidence="4" id="KW-0808">Transferase</keyword>
<dbReference type="InterPro" id="IPR036890">
    <property type="entry name" value="HATPase_C_sf"/>
</dbReference>
<dbReference type="Gene3D" id="3.30.450.20">
    <property type="entry name" value="PAS domain"/>
    <property type="match status" value="1"/>
</dbReference>
<feature type="domain" description="PAS" evidence="9">
    <location>
        <begin position="176"/>
        <end position="242"/>
    </location>
</feature>
<dbReference type="InterPro" id="IPR000014">
    <property type="entry name" value="PAS"/>
</dbReference>
<evidence type="ECO:0000256" key="1">
    <source>
        <dbReference type="ARBA" id="ARBA00000085"/>
    </source>
</evidence>
<accession>A0AAT9LEY1</accession>
<dbReference type="GO" id="GO:0046983">
    <property type="term" value="F:protein dimerization activity"/>
    <property type="evidence" value="ECO:0007669"/>
    <property type="project" value="InterPro"/>
</dbReference>
<dbReference type="GO" id="GO:0005524">
    <property type="term" value="F:ATP binding"/>
    <property type="evidence" value="ECO:0007669"/>
    <property type="project" value="UniProtKB-KW"/>
</dbReference>
<evidence type="ECO:0000256" key="3">
    <source>
        <dbReference type="ARBA" id="ARBA00022553"/>
    </source>
</evidence>
<dbReference type="InterPro" id="IPR035965">
    <property type="entry name" value="PAS-like_dom_sf"/>
</dbReference>
<dbReference type="PANTHER" id="PTHR24421:SF10">
    <property type="entry name" value="NITRATE_NITRITE SENSOR PROTEIN NARQ"/>
    <property type="match status" value="1"/>
</dbReference>
<dbReference type="AlphaFoldDB" id="A0AAT9LEY1"/>
<dbReference type="PANTHER" id="PTHR24421">
    <property type="entry name" value="NITRATE/NITRITE SENSOR PROTEIN NARX-RELATED"/>
    <property type="match status" value="1"/>
</dbReference>
<comment type="catalytic activity">
    <reaction evidence="1">
        <text>ATP + protein L-histidine = ADP + protein N-phospho-L-histidine.</text>
        <dbReference type="EC" id="2.7.13.3"/>
    </reaction>
</comment>
<keyword evidence="5" id="KW-0547">Nucleotide-binding</keyword>
<reference evidence="11" key="1">
    <citation type="submission" date="2020-10" db="EMBL/GenBank/DDBJ databases">
        <authorList>
            <person name="Kadnikov V."/>
            <person name="Beletsky A.V."/>
            <person name="Mardanov A.V."/>
            <person name="Karnachuk O.V."/>
            <person name="Ravin N.V."/>
        </authorList>
    </citation>
    <scope>NUCLEOTIDE SEQUENCE</scope>
    <source>
        <strain evidence="11">Bu02</strain>
    </source>
</reference>
<dbReference type="NCBIfam" id="TIGR00229">
    <property type="entry name" value="sensory_box"/>
    <property type="match status" value="1"/>
</dbReference>
<dbReference type="Pfam" id="PF00989">
    <property type="entry name" value="PAS"/>
    <property type="match status" value="1"/>
</dbReference>
<dbReference type="SUPFAM" id="SSF55781">
    <property type="entry name" value="GAF domain-like"/>
    <property type="match status" value="1"/>
</dbReference>
<dbReference type="Gene3D" id="3.30.565.10">
    <property type="entry name" value="Histidine kinase-like ATPase, C-terminal domain"/>
    <property type="match status" value="1"/>
</dbReference>
<keyword evidence="6" id="KW-0418">Kinase</keyword>
<gene>
    <name evidence="11" type="ORF">IMF26_01495</name>
</gene>
<dbReference type="CDD" id="cd00130">
    <property type="entry name" value="PAS"/>
    <property type="match status" value="1"/>
</dbReference>
<dbReference type="InterPro" id="IPR003594">
    <property type="entry name" value="HATPase_dom"/>
</dbReference>
<evidence type="ECO:0000313" key="11">
    <source>
        <dbReference type="EMBL" id="QUL98782.1"/>
    </source>
</evidence>
<dbReference type="GO" id="GO:0016020">
    <property type="term" value="C:membrane"/>
    <property type="evidence" value="ECO:0007669"/>
    <property type="project" value="InterPro"/>
</dbReference>
<dbReference type="InterPro" id="IPR011712">
    <property type="entry name" value="Sig_transdc_His_kin_sub3_dim/P"/>
</dbReference>
<dbReference type="CDD" id="cd16917">
    <property type="entry name" value="HATPase_UhpB-NarQ-NarX-like"/>
    <property type="match status" value="1"/>
</dbReference>
<evidence type="ECO:0000259" key="9">
    <source>
        <dbReference type="SMART" id="SM00091"/>
    </source>
</evidence>
<dbReference type="GO" id="GO:0000155">
    <property type="term" value="F:phosphorelay sensor kinase activity"/>
    <property type="evidence" value="ECO:0007669"/>
    <property type="project" value="InterPro"/>
</dbReference>
<keyword evidence="7" id="KW-0067">ATP-binding</keyword>
<dbReference type="SMART" id="SM00091">
    <property type="entry name" value="PAS"/>
    <property type="match status" value="1"/>
</dbReference>
<dbReference type="SMART" id="SM00387">
    <property type="entry name" value="HATPase_c"/>
    <property type="match status" value="1"/>
</dbReference>
<dbReference type="Gene3D" id="3.30.450.40">
    <property type="match status" value="1"/>
</dbReference>
<keyword evidence="3" id="KW-0597">Phosphoprotein</keyword>
<dbReference type="InterPro" id="IPR029016">
    <property type="entry name" value="GAF-like_dom_sf"/>
</dbReference>
<evidence type="ECO:0000256" key="4">
    <source>
        <dbReference type="ARBA" id="ARBA00022679"/>
    </source>
</evidence>
<feature type="domain" description="Histidine kinase/HSP90-like ATPase" evidence="10">
    <location>
        <begin position="434"/>
        <end position="531"/>
    </location>
</feature>
<evidence type="ECO:0000256" key="5">
    <source>
        <dbReference type="ARBA" id="ARBA00022741"/>
    </source>
</evidence>
<dbReference type="Gene3D" id="1.20.5.1930">
    <property type="match status" value="1"/>
</dbReference>
<evidence type="ECO:0000256" key="8">
    <source>
        <dbReference type="ARBA" id="ARBA00023012"/>
    </source>
</evidence>
<name>A0AAT9LEY1_9FIRM</name>